<evidence type="ECO:0000313" key="2">
    <source>
        <dbReference type="EMBL" id="KRZ13495.1"/>
    </source>
</evidence>
<organism evidence="2 3">
    <name type="scientific">Trichinella zimbabwensis</name>
    <dbReference type="NCBI Taxonomy" id="268475"/>
    <lineage>
        <taxon>Eukaryota</taxon>
        <taxon>Metazoa</taxon>
        <taxon>Ecdysozoa</taxon>
        <taxon>Nematoda</taxon>
        <taxon>Enoplea</taxon>
        <taxon>Dorylaimia</taxon>
        <taxon>Trichinellida</taxon>
        <taxon>Trichinellidae</taxon>
        <taxon>Trichinella</taxon>
    </lineage>
</organism>
<dbReference type="AlphaFoldDB" id="A0A0V1HTL3"/>
<reference evidence="2 3" key="1">
    <citation type="submission" date="2015-01" db="EMBL/GenBank/DDBJ databases">
        <title>Evolution of Trichinella species and genotypes.</title>
        <authorList>
            <person name="Korhonen P.K."/>
            <person name="Edoardo P."/>
            <person name="Giuseppe L.R."/>
            <person name="Gasser R.B."/>
        </authorList>
    </citation>
    <scope>NUCLEOTIDE SEQUENCE [LARGE SCALE GENOMIC DNA]</scope>
    <source>
        <strain evidence="2">ISS1029</strain>
    </source>
</reference>
<feature type="transmembrane region" description="Helical" evidence="1">
    <location>
        <begin position="12"/>
        <end position="32"/>
    </location>
</feature>
<keyword evidence="1" id="KW-0472">Membrane</keyword>
<evidence type="ECO:0000256" key="1">
    <source>
        <dbReference type="SAM" id="Phobius"/>
    </source>
</evidence>
<name>A0A0V1HTL3_9BILA</name>
<comment type="caution">
    <text evidence="2">The sequence shown here is derived from an EMBL/GenBank/DDBJ whole genome shotgun (WGS) entry which is preliminary data.</text>
</comment>
<protein>
    <submittedName>
        <fullName evidence="2">Uncharacterized protein</fullName>
    </submittedName>
</protein>
<gene>
    <name evidence="2" type="ORF">T11_7693</name>
</gene>
<proteinExistence type="predicted"/>
<dbReference type="EMBL" id="JYDP01000032">
    <property type="protein sequence ID" value="KRZ13495.1"/>
    <property type="molecule type" value="Genomic_DNA"/>
</dbReference>
<feature type="transmembrane region" description="Helical" evidence="1">
    <location>
        <begin position="52"/>
        <end position="73"/>
    </location>
</feature>
<keyword evidence="1" id="KW-1133">Transmembrane helix</keyword>
<sequence>MQYYTNNAGTLNSKFSLFCTFKFLLQHNYFLWEKFVYFLKFLSQNPVLVGELSNHAVLAIYALLAFLATVAVVENRRHYVCCVLHGRKD</sequence>
<keyword evidence="1" id="KW-0812">Transmembrane</keyword>
<accession>A0A0V1HTL3</accession>
<evidence type="ECO:0000313" key="3">
    <source>
        <dbReference type="Proteomes" id="UP000055024"/>
    </source>
</evidence>
<dbReference type="Proteomes" id="UP000055024">
    <property type="component" value="Unassembled WGS sequence"/>
</dbReference>
<keyword evidence="3" id="KW-1185">Reference proteome</keyword>